<dbReference type="PROSITE" id="PS51207">
    <property type="entry name" value="PXA"/>
    <property type="match status" value="1"/>
</dbReference>
<dbReference type="Pfam" id="PF02194">
    <property type="entry name" value="PXA"/>
    <property type="match status" value="1"/>
</dbReference>
<dbReference type="PANTHER" id="PTHR22775">
    <property type="entry name" value="SORTING NEXIN"/>
    <property type="match status" value="1"/>
</dbReference>
<dbReference type="InterPro" id="IPR003114">
    <property type="entry name" value="Phox_assoc"/>
</dbReference>
<organism evidence="2 3">
    <name type="scientific">Toxocara canis</name>
    <name type="common">Canine roundworm</name>
    <dbReference type="NCBI Taxonomy" id="6265"/>
    <lineage>
        <taxon>Eukaryota</taxon>
        <taxon>Metazoa</taxon>
        <taxon>Ecdysozoa</taxon>
        <taxon>Nematoda</taxon>
        <taxon>Chromadorea</taxon>
        <taxon>Rhabditida</taxon>
        <taxon>Spirurina</taxon>
        <taxon>Ascaridomorpha</taxon>
        <taxon>Ascaridoidea</taxon>
        <taxon>Toxocaridae</taxon>
        <taxon>Toxocara</taxon>
    </lineage>
</organism>
<dbReference type="InterPro" id="IPR036305">
    <property type="entry name" value="RGS_sf"/>
</dbReference>
<comment type="caution">
    <text evidence="2">The sequence shown here is derived from an EMBL/GenBank/DDBJ whole genome shotgun (WGS) entry which is preliminary data.</text>
</comment>
<dbReference type="GO" id="GO:0005769">
    <property type="term" value="C:early endosome"/>
    <property type="evidence" value="ECO:0007669"/>
    <property type="project" value="TreeGrafter"/>
</dbReference>
<evidence type="ECO:0000313" key="3">
    <source>
        <dbReference type="Proteomes" id="UP000031036"/>
    </source>
</evidence>
<sequence>MPSEDFRSRPLRFLVREITVRRIILPVLDMFSDPDYINHIIVWLLSEVQLRSEDFITTLETSKDVQELEAVLESLCDEAAALRAKDTGGEQGAQANIFISTNSFQFSSYISWTPFNSPLPSSSTMDDEALVQLPIHVVLTNSVGVAYFTDFLASIGSQNLIDCYLAIEVR</sequence>
<dbReference type="STRING" id="6265.A0A0B2W345"/>
<dbReference type="SUPFAM" id="SSF48097">
    <property type="entry name" value="Regulator of G-protein signaling, RGS"/>
    <property type="match status" value="1"/>
</dbReference>
<dbReference type="EMBL" id="JPKZ01000311">
    <property type="protein sequence ID" value="KHN88027.1"/>
    <property type="molecule type" value="Genomic_DNA"/>
</dbReference>
<protein>
    <submittedName>
        <fullName evidence="2">Sorting nexin-13</fullName>
    </submittedName>
</protein>
<keyword evidence="3" id="KW-1185">Reference proteome</keyword>
<dbReference type="AlphaFoldDB" id="A0A0B2W345"/>
<evidence type="ECO:0000313" key="2">
    <source>
        <dbReference type="EMBL" id="KHN88027.1"/>
    </source>
</evidence>
<proteinExistence type="predicted"/>
<accession>A0A0B2W345</accession>
<dbReference type="Proteomes" id="UP000031036">
    <property type="component" value="Unassembled WGS sequence"/>
</dbReference>
<name>A0A0B2W345_TOXCA</name>
<reference evidence="2 3" key="1">
    <citation type="submission" date="2014-11" db="EMBL/GenBank/DDBJ databases">
        <title>Genetic blueprint of the zoonotic pathogen Toxocara canis.</title>
        <authorList>
            <person name="Zhu X.-Q."/>
            <person name="Korhonen P.K."/>
            <person name="Cai H."/>
            <person name="Young N.D."/>
            <person name="Nejsum P."/>
            <person name="von Samson-Himmelstjerna G."/>
            <person name="Boag P.R."/>
            <person name="Tan P."/>
            <person name="Li Q."/>
            <person name="Min J."/>
            <person name="Yang Y."/>
            <person name="Wang X."/>
            <person name="Fang X."/>
            <person name="Hall R.S."/>
            <person name="Hofmann A."/>
            <person name="Sternberg P.W."/>
            <person name="Jex A.R."/>
            <person name="Gasser R.B."/>
        </authorList>
    </citation>
    <scope>NUCLEOTIDE SEQUENCE [LARGE SCALE GENOMIC DNA]</scope>
    <source>
        <strain evidence="2">PN_DK_2014</strain>
    </source>
</reference>
<dbReference type="PANTHER" id="PTHR22775:SF3">
    <property type="entry name" value="SORTING NEXIN-13"/>
    <property type="match status" value="1"/>
</dbReference>
<gene>
    <name evidence="2" type="primary">Snx13</name>
    <name evidence="2" type="ORF">Tcan_12385</name>
</gene>
<evidence type="ECO:0000259" key="1">
    <source>
        <dbReference type="PROSITE" id="PS51207"/>
    </source>
</evidence>
<feature type="domain" description="PXA" evidence="1">
    <location>
        <begin position="1"/>
        <end position="49"/>
    </location>
</feature>
<dbReference type="GO" id="GO:0035091">
    <property type="term" value="F:phosphatidylinositol binding"/>
    <property type="evidence" value="ECO:0007669"/>
    <property type="project" value="TreeGrafter"/>
</dbReference>
<dbReference type="OrthoDB" id="5772781at2759"/>